<reference evidence="3 4" key="1">
    <citation type="journal article" date="2019" name="New Phytol.">
        <title>Comparative genomics reveals unique wood-decay strategies and fruiting body development in the Schizophyllaceae.</title>
        <authorList>
            <person name="Almasi E."/>
            <person name="Sahu N."/>
            <person name="Krizsan K."/>
            <person name="Balint B."/>
            <person name="Kovacs G.M."/>
            <person name="Kiss B."/>
            <person name="Cseklye J."/>
            <person name="Drula E."/>
            <person name="Henrissat B."/>
            <person name="Nagy I."/>
            <person name="Chovatia M."/>
            <person name="Adam C."/>
            <person name="LaButti K."/>
            <person name="Lipzen A."/>
            <person name="Riley R."/>
            <person name="Grigoriev I.V."/>
            <person name="Nagy L.G."/>
        </authorList>
    </citation>
    <scope>NUCLEOTIDE SEQUENCE [LARGE SCALE GENOMIC DNA]</scope>
    <source>
        <strain evidence="3 4">NL-1724</strain>
    </source>
</reference>
<dbReference type="STRING" id="97359.A0A550BUR7"/>
<dbReference type="GO" id="GO:0005524">
    <property type="term" value="F:ATP binding"/>
    <property type="evidence" value="ECO:0007669"/>
    <property type="project" value="InterPro"/>
</dbReference>
<keyword evidence="4" id="KW-1185">Reference proteome</keyword>
<dbReference type="PANTHER" id="PTHR11909">
    <property type="entry name" value="CASEIN KINASE-RELATED"/>
    <property type="match status" value="1"/>
</dbReference>
<comment type="caution">
    <text evidence="3">The sequence shown here is derived from an EMBL/GenBank/DDBJ whole genome shotgun (WGS) entry which is preliminary data.</text>
</comment>
<organism evidence="3 4">
    <name type="scientific">Schizophyllum amplum</name>
    <dbReference type="NCBI Taxonomy" id="97359"/>
    <lineage>
        <taxon>Eukaryota</taxon>
        <taxon>Fungi</taxon>
        <taxon>Dikarya</taxon>
        <taxon>Basidiomycota</taxon>
        <taxon>Agaricomycotina</taxon>
        <taxon>Agaricomycetes</taxon>
        <taxon>Agaricomycetidae</taxon>
        <taxon>Agaricales</taxon>
        <taxon>Schizophyllaceae</taxon>
        <taxon>Schizophyllum</taxon>
    </lineage>
</organism>
<dbReference type="OrthoDB" id="5579860at2759"/>
<dbReference type="Gene3D" id="1.10.510.10">
    <property type="entry name" value="Transferase(Phosphotransferase) domain 1"/>
    <property type="match status" value="1"/>
</dbReference>
<sequence>MVSSHLSETYFRQRPNCSTTGRIYAGRVMNEAAPRVVAVKKSRITRRLAVMKNPMLRHEACAMLILRGHPSIPEVYAYGRTQIFEYLALEMLGETDTSLCLEEGLTMQNLIALTCQMLDALAHVHSHHIVHCDVKPDNFLFDLNPAVGQIKLIDFGISRVYRNPATLEHVQECTMPRHIGSRSYISLNVHNHHNPSRRDDMESLAYTIVDLLCDGLPWAYREVESRDVSAVKQTWGGSALCAGYPPVFGAFVDYVRSLAFQEAPDYATWRRQFLAVAPSICGDRPLYDESDQGPTVGKHQWKNGPASPIGPFRTALVSQKSEREYVTPGTRLWMPMSTWGLPSSVADEDLIGDEQRTVRELLDRIDEPPMDEETFENMVE</sequence>
<dbReference type="InterPro" id="IPR000719">
    <property type="entry name" value="Prot_kinase_dom"/>
</dbReference>
<proteinExistence type="predicted"/>
<evidence type="ECO:0000313" key="3">
    <source>
        <dbReference type="EMBL" id="TRM56284.1"/>
    </source>
</evidence>
<dbReference type="GO" id="GO:0004674">
    <property type="term" value="F:protein serine/threonine kinase activity"/>
    <property type="evidence" value="ECO:0007669"/>
    <property type="project" value="UniProtKB-EC"/>
</dbReference>
<dbReference type="InterPro" id="IPR050235">
    <property type="entry name" value="CK1_Ser-Thr_kinase"/>
</dbReference>
<dbReference type="InterPro" id="IPR011009">
    <property type="entry name" value="Kinase-like_dom_sf"/>
</dbReference>
<keyword evidence="3" id="KW-0808">Transferase</keyword>
<dbReference type="Pfam" id="PF00069">
    <property type="entry name" value="Pkinase"/>
    <property type="match status" value="1"/>
</dbReference>
<dbReference type="EC" id="2.7.11.1" evidence="1"/>
<keyword evidence="3" id="KW-0418">Kinase</keyword>
<dbReference type="PROSITE" id="PS50011">
    <property type="entry name" value="PROTEIN_KINASE_DOM"/>
    <property type="match status" value="1"/>
</dbReference>
<evidence type="ECO:0000256" key="1">
    <source>
        <dbReference type="ARBA" id="ARBA00012513"/>
    </source>
</evidence>
<dbReference type="SMART" id="SM00220">
    <property type="entry name" value="S_TKc"/>
    <property type="match status" value="1"/>
</dbReference>
<dbReference type="AlphaFoldDB" id="A0A550BUR7"/>
<dbReference type="SUPFAM" id="SSF56112">
    <property type="entry name" value="Protein kinase-like (PK-like)"/>
    <property type="match status" value="1"/>
</dbReference>
<dbReference type="Proteomes" id="UP000320762">
    <property type="component" value="Unassembled WGS sequence"/>
</dbReference>
<dbReference type="InterPro" id="IPR008271">
    <property type="entry name" value="Ser/Thr_kinase_AS"/>
</dbReference>
<accession>A0A550BUR7</accession>
<dbReference type="EMBL" id="VDMD01000075">
    <property type="protein sequence ID" value="TRM56284.1"/>
    <property type="molecule type" value="Genomic_DNA"/>
</dbReference>
<protein>
    <recommendedName>
        <fullName evidence="1">non-specific serine/threonine protein kinase</fullName>
        <ecNumber evidence="1">2.7.11.1</ecNumber>
    </recommendedName>
</protein>
<evidence type="ECO:0000259" key="2">
    <source>
        <dbReference type="PROSITE" id="PS50011"/>
    </source>
</evidence>
<feature type="domain" description="Protein kinase" evidence="2">
    <location>
        <begin position="9"/>
        <end position="380"/>
    </location>
</feature>
<name>A0A550BUR7_9AGAR</name>
<dbReference type="PROSITE" id="PS00108">
    <property type="entry name" value="PROTEIN_KINASE_ST"/>
    <property type="match status" value="1"/>
</dbReference>
<evidence type="ECO:0000313" key="4">
    <source>
        <dbReference type="Proteomes" id="UP000320762"/>
    </source>
</evidence>
<gene>
    <name evidence="3" type="ORF">BD626DRAFT_560846</name>
</gene>